<evidence type="ECO:0008006" key="3">
    <source>
        <dbReference type="Google" id="ProtNLM"/>
    </source>
</evidence>
<accession>A0A8J3TY70</accession>
<name>A0A8J3TY70_9ACTN</name>
<evidence type="ECO:0000313" key="1">
    <source>
        <dbReference type="EMBL" id="GII34719.1"/>
    </source>
</evidence>
<dbReference type="AlphaFoldDB" id="A0A8J3TY70"/>
<dbReference type="InterPro" id="IPR032716">
    <property type="entry name" value="ACC_epsilon"/>
</dbReference>
<gene>
    <name evidence="1" type="ORF">Pmi06nite_81610</name>
</gene>
<dbReference type="EMBL" id="BOOO01000055">
    <property type="protein sequence ID" value="GII34719.1"/>
    <property type="molecule type" value="Genomic_DNA"/>
</dbReference>
<dbReference type="GO" id="GO:0004658">
    <property type="term" value="F:propionyl-CoA carboxylase activity"/>
    <property type="evidence" value="ECO:0007669"/>
    <property type="project" value="InterPro"/>
</dbReference>
<keyword evidence="2" id="KW-1185">Reference proteome</keyword>
<dbReference type="RefSeq" id="WP_203958499.1">
    <property type="nucleotide sequence ID" value="NZ_BOOO01000055.1"/>
</dbReference>
<dbReference type="GO" id="GO:0003989">
    <property type="term" value="F:acetyl-CoA carboxylase activity"/>
    <property type="evidence" value="ECO:0007669"/>
    <property type="project" value="InterPro"/>
</dbReference>
<proteinExistence type="predicted"/>
<evidence type="ECO:0000313" key="2">
    <source>
        <dbReference type="Proteomes" id="UP000650628"/>
    </source>
</evidence>
<comment type="caution">
    <text evidence="1">The sequence shown here is derived from an EMBL/GenBank/DDBJ whole genome shotgun (WGS) entry which is preliminary data.</text>
</comment>
<dbReference type="Proteomes" id="UP000650628">
    <property type="component" value="Unassembled WGS sequence"/>
</dbReference>
<reference evidence="1 2" key="1">
    <citation type="submission" date="2021-01" db="EMBL/GenBank/DDBJ databases">
        <title>Whole genome shotgun sequence of Planotetraspora mira NBRC 15435.</title>
        <authorList>
            <person name="Komaki H."/>
            <person name="Tamura T."/>
        </authorList>
    </citation>
    <scope>NUCLEOTIDE SEQUENCE [LARGE SCALE GENOMIC DNA]</scope>
    <source>
        <strain evidence="1 2">NBRC 15435</strain>
    </source>
</reference>
<dbReference type="Pfam" id="PF13822">
    <property type="entry name" value="ACC_epsilon"/>
    <property type="match status" value="1"/>
</dbReference>
<protein>
    <recommendedName>
        <fullName evidence="3">Acyl-CoA carboxylase subunit epsilon</fullName>
    </recommendedName>
</protein>
<sequence length="71" mass="7803">MSEREPYLRIVRGDATAEEIAALVAALAVRSAPEAKAVPRVNNWRNPAHRMRGALPRGTGAWRAAFMPGHR</sequence>
<organism evidence="1 2">
    <name type="scientific">Planotetraspora mira</name>
    <dbReference type="NCBI Taxonomy" id="58121"/>
    <lineage>
        <taxon>Bacteria</taxon>
        <taxon>Bacillati</taxon>
        <taxon>Actinomycetota</taxon>
        <taxon>Actinomycetes</taxon>
        <taxon>Streptosporangiales</taxon>
        <taxon>Streptosporangiaceae</taxon>
        <taxon>Planotetraspora</taxon>
    </lineage>
</organism>